<sequence length="36" mass="4093">MNVQFANSNQLNAIKQSASDPAKPVFMPKKYQRNII</sequence>
<name>A0A285J4N9_9GAMM</name>
<dbReference type="AlphaFoldDB" id="A0A285J4N9"/>
<feature type="compositionally biased region" description="Polar residues" evidence="1">
    <location>
        <begin position="1"/>
        <end position="19"/>
    </location>
</feature>
<evidence type="ECO:0000313" key="3">
    <source>
        <dbReference type="Proteomes" id="UP000219353"/>
    </source>
</evidence>
<protein>
    <submittedName>
        <fullName evidence="2">Uncharacterized protein</fullName>
    </submittedName>
</protein>
<dbReference type="Proteomes" id="UP000219353">
    <property type="component" value="Unassembled WGS sequence"/>
</dbReference>
<feature type="region of interest" description="Disordered" evidence="1">
    <location>
        <begin position="1"/>
        <end position="24"/>
    </location>
</feature>
<reference evidence="3" key="1">
    <citation type="submission" date="2017-09" db="EMBL/GenBank/DDBJ databases">
        <authorList>
            <person name="Varghese N."/>
            <person name="Submissions S."/>
        </authorList>
    </citation>
    <scope>NUCLEOTIDE SEQUENCE [LARGE SCALE GENOMIC DNA]</scope>
    <source>
        <strain evidence="3">CGMCC 1.12461</strain>
    </source>
</reference>
<gene>
    <name evidence="2" type="ORF">SAMN06297280_2829</name>
</gene>
<organism evidence="2 3">
    <name type="scientific">Arsukibacterium tuosuense</name>
    <dbReference type="NCBI Taxonomy" id="1323745"/>
    <lineage>
        <taxon>Bacteria</taxon>
        <taxon>Pseudomonadati</taxon>
        <taxon>Pseudomonadota</taxon>
        <taxon>Gammaproteobacteria</taxon>
        <taxon>Chromatiales</taxon>
        <taxon>Chromatiaceae</taxon>
        <taxon>Arsukibacterium</taxon>
    </lineage>
</organism>
<evidence type="ECO:0000256" key="1">
    <source>
        <dbReference type="SAM" id="MobiDB-lite"/>
    </source>
</evidence>
<accession>A0A285J4N9</accession>
<proteinExistence type="predicted"/>
<keyword evidence="3" id="KW-1185">Reference proteome</keyword>
<dbReference type="EMBL" id="OBEB01000006">
    <property type="protein sequence ID" value="SNY55285.1"/>
    <property type="molecule type" value="Genomic_DNA"/>
</dbReference>
<evidence type="ECO:0000313" key="2">
    <source>
        <dbReference type="EMBL" id="SNY55285.1"/>
    </source>
</evidence>